<name>A0AAI9UHG1_9PEZI</name>
<protein>
    <recommendedName>
        <fullName evidence="4">Secreted protein</fullName>
    </recommendedName>
</protein>
<reference evidence="2" key="1">
    <citation type="submission" date="2016-11" db="EMBL/GenBank/DDBJ databases">
        <title>The genome sequence of Colletotrichum cuscutae.</title>
        <authorList>
            <person name="Baroncelli R."/>
        </authorList>
    </citation>
    <scope>NUCLEOTIDE SEQUENCE</scope>
    <source>
        <strain evidence="2">IMI 304802</strain>
    </source>
</reference>
<feature type="signal peptide" evidence="1">
    <location>
        <begin position="1"/>
        <end position="19"/>
    </location>
</feature>
<evidence type="ECO:0000313" key="3">
    <source>
        <dbReference type="Proteomes" id="UP001239213"/>
    </source>
</evidence>
<comment type="caution">
    <text evidence="2">The sequence shown here is derived from an EMBL/GenBank/DDBJ whole genome shotgun (WGS) entry which is preliminary data.</text>
</comment>
<proteinExistence type="predicted"/>
<evidence type="ECO:0000256" key="1">
    <source>
        <dbReference type="SAM" id="SignalP"/>
    </source>
</evidence>
<keyword evidence="3" id="KW-1185">Reference proteome</keyword>
<organism evidence="2 3">
    <name type="scientific">Colletotrichum cuscutae</name>
    <dbReference type="NCBI Taxonomy" id="1209917"/>
    <lineage>
        <taxon>Eukaryota</taxon>
        <taxon>Fungi</taxon>
        <taxon>Dikarya</taxon>
        <taxon>Ascomycota</taxon>
        <taxon>Pezizomycotina</taxon>
        <taxon>Sordariomycetes</taxon>
        <taxon>Hypocreomycetidae</taxon>
        <taxon>Glomerellales</taxon>
        <taxon>Glomerellaceae</taxon>
        <taxon>Colletotrichum</taxon>
        <taxon>Colletotrichum acutatum species complex</taxon>
    </lineage>
</organism>
<evidence type="ECO:0008006" key="4">
    <source>
        <dbReference type="Google" id="ProtNLM"/>
    </source>
</evidence>
<gene>
    <name evidence="2" type="ORF">CCUS01_09328</name>
</gene>
<dbReference type="AlphaFoldDB" id="A0AAI9UHG1"/>
<dbReference type="EMBL" id="MPDP01000278">
    <property type="protein sequence ID" value="KAK1458463.1"/>
    <property type="molecule type" value="Genomic_DNA"/>
</dbReference>
<accession>A0AAI9UHG1</accession>
<feature type="chain" id="PRO_5042562683" description="Secreted protein" evidence="1">
    <location>
        <begin position="20"/>
        <end position="119"/>
    </location>
</feature>
<dbReference type="Proteomes" id="UP001239213">
    <property type="component" value="Unassembled WGS sequence"/>
</dbReference>
<sequence>MPALFFFPFFSFFSHVLTPYETRLHLDDMGQGGDPKRARARWCTNGSRETNVVGEERHGSWGRRRAPISLAKRAPGGKSRCGLRKIERKEATWASDGCHRPKSMQARASLKGLVVRFFK</sequence>
<keyword evidence="1" id="KW-0732">Signal</keyword>
<evidence type="ECO:0000313" key="2">
    <source>
        <dbReference type="EMBL" id="KAK1458463.1"/>
    </source>
</evidence>